<keyword evidence="6" id="KW-1185">Reference proteome</keyword>
<dbReference type="InterPro" id="IPR016040">
    <property type="entry name" value="NAD(P)-bd_dom"/>
</dbReference>
<proteinExistence type="inferred from homology"/>
<reference evidence="5 6" key="1">
    <citation type="submission" date="2013-03" db="EMBL/GenBank/DDBJ databases">
        <title>The Genome Sequence of Cladophialophora psammophila CBS 110553.</title>
        <authorList>
            <consortium name="The Broad Institute Genomics Platform"/>
            <person name="Cuomo C."/>
            <person name="de Hoog S."/>
            <person name="Gorbushina A."/>
            <person name="Walker B."/>
            <person name="Young S.K."/>
            <person name="Zeng Q."/>
            <person name="Gargeya S."/>
            <person name="Fitzgerald M."/>
            <person name="Haas B."/>
            <person name="Abouelleil A."/>
            <person name="Allen A.W."/>
            <person name="Alvarado L."/>
            <person name="Arachchi H.M."/>
            <person name="Berlin A.M."/>
            <person name="Chapman S.B."/>
            <person name="Gainer-Dewar J."/>
            <person name="Goldberg J."/>
            <person name="Griggs A."/>
            <person name="Gujja S."/>
            <person name="Hansen M."/>
            <person name="Howarth C."/>
            <person name="Imamovic A."/>
            <person name="Ireland A."/>
            <person name="Larimer J."/>
            <person name="McCowan C."/>
            <person name="Murphy C."/>
            <person name="Pearson M."/>
            <person name="Poon T.W."/>
            <person name="Priest M."/>
            <person name="Roberts A."/>
            <person name="Saif S."/>
            <person name="Shea T."/>
            <person name="Sisk P."/>
            <person name="Sykes S."/>
            <person name="Wortman J."/>
            <person name="Nusbaum C."/>
            <person name="Birren B."/>
        </authorList>
    </citation>
    <scope>NUCLEOTIDE SEQUENCE [LARGE SCALE GENOMIC DNA]</scope>
    <source>
        <strain evidence="5 6">CBS 110553</strain>
    </source>
</reference>
<sequence length="385" mass="42372">MIKVAVVGTNGLAQYIANSIATQTSHQFIILSRRPSPGLTARGWQVLQVDYSNPADLKFKLAGVDTVISTVSGNAQLALIDAAAAAHVRRFVPSEFGGPPSLRPQNDLLDNGRRAAILRLHQHEPSGMRFTVFTCGVLYERFAPGGMAASQIGLRSNIGQEGDYLMDFRRRRAQVPYLNSAGQPATICMTSAADVARFVVAALDLPSWPREFRLRGERLSVRDVVAIAEEIQGRPFEISGHTRSSLQDALTYARAVGDHARETRVHHLIATAEGRYDFVNTNLNQLVGVRPESFRDWLKIVPTKGGKVISCVLYNMRPVAGWGELPRRSKIGIFMCQLAYEALTKWGCQNGSPTADRANADLYLPICITNEALSKIGNWIKARYP</sequence>
<evidence type="ECO:0000256" key="2">
    <source>
        <dbReference type="ARBA" id="ARBA00022857"/>
    </source>
</evidence>
<dbReference type="HOGENOM" id="CLU_044876_4_1_1"/>
<dbReference type="GO" id="GO:0016491">
    <property type="term" value="F:oxidoreductase activity"/>
    <property type="evidence" value="ECO:0007669"/>
    <property type="project" value="UniProtKB-KW"/>
</dbReference>
<accession>W9WN29</accession>
<evidence type="ECO:0000256" key="1">
    <source>
        <dbReference type="ARBA" id="ARBA00005725"/>
    </source>
</evidence>
<evidence type="ECO:0000313" key="5">
    <source>
        <dbReference type="EMBL" id="EXJ69592.1"/>
    </source>
</evidence>
<dbReference type="RefSeq" id="XP_007746407.1">
    <property type="nucleotide sequence ID" value="XM_007748217.1"/>
</dbReference>
<dbReference type="Proteomes" id="UP000019471">
    <property type="component" value="Unassembled WGS sequence"/>
</dbReference>
<name>W9WN29_9EURO</name>
<dbReference type="GeneID" id="19192334"/>
<dbReference type="SUPFAM" id="SSF51735">
    <property type="entry name" value="NAD(P)-binding Rossmann-fold domains"/>
    <property type="match status" value="1"/>
</dbReference>
<organism evidence="5 6">
    <name type="scientific">Cladophialophora psammophila CBS 110553</name>
    <dbReference type="NCBI Taxonomy" id="1182543"/>
    <lineage>
        <taxon>Eukaryota</taxon>
        <taxon>Fungi</taxon>
        <taxon>Dikarya</taxon>
        <taxon>Ascomycota</taxon>
        <taxon>Pezizomycotina</taxon>
        <taxon>Eurotiomycetes</taxon>
        <taxon>Chaetothyriomycetidae</taxon>
        <taxon>Chaetothyriales</taxon>
        <taxon>Herpotrichiellaceae</taxon>
        <taxon>Cladophialophora</taxon>
    </lineage>
</organism>
<gene>
    <name evidence="5" type="ORF">A1O5_07628</name>
</gene>
<dbReference type="Gene3D" id="3.40.50.720">
    <property type="entry name" value="NAD(P)-binding Rossmann-like Domain"/>
    <property type="match status" value="1"/>
</dbReference>
<evidence type="ECO:0000256" key="3">
    <source>
        <dbReference type="ARBA" id="ARBA00023002"/>
    </source>
</evidence>
<evidence type="ECO:0000259" key="4">
    <source>
        <dbReference type="Pfam" id="PF13460"/>
    </source>
</evidence>
<keyword evidence="3" id="KW-0560">Oxidoreductase</keyword>
<dbReference type="PANTHER" id="PTHR47706:SF5">
    <property type="entry name" value="ISOFLAVONE REDUCTASE"/>
    <property type="match status" value="1"/>
</dbReference>
<protein>
    <recommendedName>
        <fullName evidence="4">NAD(P)-binding domain-containing protein</fullName>
    </recommendedName>
</protein>
<evidence type="ECO:0000313" key="6">
    <source>
        <dbReference type="Proteomes" id="UP000019471"/>
    </source>
</evidence>
<feature type="domain" description="NAD(P)-binding" evidence="4">
    <location>
        <begin position="11"/>
        <end position="95"/>
    </location>
</feature>
<dbReference type="InterPro" id="IPR036291">
    <property type="entry name" value="NAD(P)-bd_dom_sf"/>
</dbReference>
<dbReference type="PANTHER" id="PTHR47706">
    <property type="entry name" value="NMRA-LIKE FAMILY PROTEIN"/>
    <property type="match status" value="1"/>
</dbReference>
<dbReference type="AlphaFoldDB" id="W9WN29"/>
<comment type="similarity">
    <text evidence="1">Belongs to the NmrA-type oxidoreductase family. Isoflavone reductase subfamily.</text>
</comment>
<dbReference type="Pfam" id="PF13460">
    <property type="entry name" value="NAD_binding_10"/>
    <property type="match status" value="1"/>
</dbReference>
<dbReference type="EMBL" id="AMGX01000011">
    <property type="protein sequence ID" value="EXJ69592.1"/>
    <property type="molecule type" value="Genomic_DNA"/>
</dbReference>
<dbReference type="eggNOG" id="ENOG502S4YF">
    <property type="taxonomic scope" value="Eukaryota"/>
</dbReference>
<dbReference type="OrthoDB" id="10000533at2759"/>
<keyword evidence="2" id="KW-0521">NADP</keyword>
<comment type="caution">
    <text evidence="5">The sequence shown here is derived from an EMBL/GenBank/DDBJ whole genome shotgun (WGS) entry which is preliminary data.</text>
</comment>
<dbReference type="InterPro" id="IPR051609">
    <property type="entry name" value="NmrA/Isoflavone_reductase-like"/>
</dbReference>